<dbReference type="Ensembl" id="ENSSDAT00000002791.1">
    <property type="protein sequence ID" value="ENSSDAP00000002413.1"/>
    <property type="gene ID" value="ENSSDAG00000002331.1"/>
</dbReference>
<dbReference type="Proteomes" id="UP000694422">
    <property type="component" value="Unplaced"/>
</dbReference>
<proteinExistence type="predicted"/>
<organism evidence="1 2">
    <name type="scientific">Spermophilus dauricus</name>
    <name type="common">Daurian ground squirrel</name>
    <dbReference type="NCBI Taxonomy" id="99837"/>
    <lineage>
        <taxon>Eukaryota</taxon>
        <taxon>Metazoa</taxon>
        <taxon>Chordata</taxon>
        <taxon>Craniata</taxon>
        <taxon>Vertebrata</taxon>
        <taxon>Euteleostomi</taxon>
        <taxon>Mammalia</taxon>
        <taxon>Eutheria</taxon>
        <taxon>Euarchontoglires</taxon>
        <taxon>Glires</taxon>
        <taxon>Rodentia</taxon>
        <taxon>Sciuromorpha</taxon>
        <taxon>Sciuridae</taxon>
        <taxon>Xerinae</taxon>
        <taxon>Marmotini</taxon>
        <taxon>Spermophilus</taxon>
    </lineage>
</organism>
<reference evidence="1" key="2">
    <citation type="submission" date="2025-09" db="UniProtKB">
        <authorList>
            <consortium name="Ensembl"/>
        </authorList>
    </citation>
    <scope>IDENTIFICATION</scope>
</reference>
<evidence type="ECO:0000313" key="2">
    <source>
        <dbReference type="Proteomes" id="UP000694422"/>
    </source>
</evidence>
<name>A0A8C9UJM0_SPEDA</name>
<accession>A0A8C9UJM0</accession>
<protein>
    <submittedName>
        <fullName evidence="1">Uncharacterized protein</fullName>
    </submittedName>
</protein>
<sequence length="58" mass="6545">MRTTPSGQHVLFSVRTGNEQSTWGIYFSMNKQGVYLGTSVTFGVAMYNEIYNCDTLGW</sequence>
<evidence type="ECO:0000313" key="1">
    <source>
        <dbReference type="Ensembl" id="ENSSDAP00000002413.1"/>
    </source>
</evidence>
<keyword evidence="2" id="KW-1185">Reference proteome</keyword>
<dbReference type="AlphaFoldDB" id="A0A8C9UJM0"/>
<reference evidence="1" key="1">
    <citation type="submission" date="2025-08" db="UniProtKB">
        <authorList>
            <consortium name="Ensembl"/>
        </authorList>
    </citation>
    <scope>IDENTIFICATION</scope>
</reference>